<reference evidence="2" key="1">
    <citation type="journal article" date="2011" name="PLoS Genet.">
        <title>Genomic analysis of the necrotrophic fungal pathogens Sclerotinia sclerotiorum and Botrytis cinerea.</title>
        <authorList>
            <person name="Amselem J."/>
            <person name="Cuomo C.A."/>
            <person name="van Kan J.A."/>
            <person name="Viaud M."/>
            <person name="Benito E.P."/>
            <person name="Couloux A."/>
            <person name="Coutinho P.M."/>
            <person name="de Vries R.P."/>
            <person name="Dyer P.S."/>
            <person name="Fillinger S."/>
            <person name="Fournier E."/>
            <person name="Gout L."/>
            <person name="Hahn M."/>
            <person name="Kohn L."/>
            <person name="Lapalu N."/>
            <person name="Plummer K.M."/>
            <person name="Pradier J.M."/>
            <person name="Quevillon E."/>
            <person name="Sharon A."/>
            <person name="Simon A."/>
            <person name="ten Have A."/>
            <person name="Tudzynski B."/>
            <person name="Tudzynski P."/>
            <person name="Wincker P."/>
            <person name="Andrew M."/>
            <person name="Anthouard V."/>
            <person name="Beever R.E."/>
            <person name="Beffa R."/>
            <person name="Benoit I."/>
            <person name="Bouzid O."/>
            <person name="Brault B."/>
            <person name="Chen Z."/>
            <person name="Choquer M."/>
            <person name="Collemare J."/>
            <person name="Cotton P."/>
            <person name="Danchin E.G."/>
            <person name="Da Silva C."/>
            <person name="Gautier A."/>
            <person name="Giraud C."/>
            <person name="Giraud T."/>
            <person name="Gonzalez C."/>
            <person name="Grossetete S."/>
            <person name="Guldener U."/>
            <person name="Henrissat B."/>
            <person name="Howlett B.J."/>
            <person name="Kodira C."/>
            <person name="Kretschmer M."/>
            <person name="Lappartient A."/>
            <person name="Leroch M."/>
            <person name="Levis C."/>
            <person name="Mauceli E."/>
            <person name="Neuveglise C."/>
            <person name="Oeser B."/>
            <person name="Pearson M."/>
            <person name="Poulain J."/>
            <person name="Poussereau N."/>
            <person name="Quesneville H."/>
            <person name="Rascle C."/>
            <person name="Schumacher J."/>
            <person name="Segurens B."/>
            <person name="Sexton A."/>
            <person name="Silva E."/>
            <person name="Sirven C."/>
            <person name="Soanes D.M."/>
            <person name="Talbot N.J."/>
            <person name="Templeton M."/>
            <person name="Yandava C."/>
            <person name="Yarden O."/>
            <person name="Zeng Q."/>
            <person name="Rollins J.A."/>
            <person name="Lebrun M.H."/>
            <person name="Dickman M."/>
        </authorList>
    </citation>
    <scope>NUCLEOTIDE SEQUENCE [LARGE SCALE GENOMIC DNA]</scope>
    <source>
        <strain evidence="2">T4</strain>
    </source>
</reference>
<dbReference type="InParanoid" id="G2Y829"/>
<evidence type="ECO:0000313" key="2">
    <source>
        <dbReference type="Proteomes" id="UP000008177"/>
    </source>
</evidence>
<gene>
    <name evidence="1" type="ORF">BofuT4_uP033990.1</name>
</gene>
<name>G2Y829_BOTF4</name>
<dbReference type="AlphaFoldDB" id="G2Y829"/>
<proteinExistence type="predicted"/>
<dbReference type="EMBL" id="FQ790296">
    <property type="protein sequence ID" value="CCD48757.1"/>
    <property type="molecule type" value="Genomic_DNA"/>
</dbReference>
<protein>
    <submittedName>
        <fullName evidence="1">Uncharacterized protein</fullName>
    </submittedName>
</protein>
<dbReference type="Proteomes" id="UP000008177">
    <property type="component" value="Unplaced contigs"/>
</dbReference>
<accession>G2Y829</accession>
<organism evidence="1 2">
    <name type="scientific">Botryotinia fuckeliana (strain T4)</name>
    <name type="common">Noble rot fungus</name>
    <name type="synonym">Botrytis cinerea</name>
    <dbReference type="NCBI Taxonomy" id="999810"/>
    <lineage>
        <taxon>Eukaryota</taxon>
        <taxon>Fungi</taxon>
        <taxon>Dikarya</taxon>
        <taxon>Ascomycota</taxon>
        <taxon>Pezizomycotina</taxon>
        <taxon>Leotiomycetes</taxon>
        <taxon>Helotiales</taxon>
        <taxon>Sclerotiniaceae</taxon>
        <taxon>Botrytis</taxon>
    </lineage>
</organism>
<sequence>MEAGSLLELCILNKVSSECAIASKSIDSQIPKYLSYETTCSMKRAYKQFVFV</sequence>
<evidence type="ECO:0000313" key="1">
    <source>
        <dbReference type="EMBL" id="CCD48757.1"/>
    </source>
</evidence>
<dbReference type="HOGENOM" id="CLU_3086973_0_0_1"/>